<dbReference type="EMBL" id="JAUDFV010000139">
    <property type="protein sequence ID" value="KAL2724253.1"/>
    <property type="molecule type" value="Genomic_DNA"/>
</dbReference>
<proteinExistence type="predicted"/>
<dbReference type="AlphaFoldDB" id="A0ABD2AUH0"/>
<gene>
    <name evidence="1" type="ORF">V1478_008766</name>
</gene>
<keyword evidence="2" id="KW-1185">Reference proteome</keyword>
<sequence>MAILLLRCPNIILDWFESSIAHQPTIVAKSERGYTNQRRWRLNCATQSRSSRSQESSNY</sequence>
<evidence type="ECO:0000313" key="2">
    <source>
        <dbReference type="Proteomes" id="UP001607302"/>
    </source>
</evidence>
<evidence type="ECO:0000313" key="1">
    <source>
        <dbReference type="EMBL" id="KAL2724253.1"/>
    </source>
</evidence>
<reference evidence="1 2" key="1">
    <citation type="journal article" date="2024" name="Ann. Entomol. Soc. Am.">
        <title>Genomic analyses of the southern and eastern yellowjacket wasps (Hymenoptera: Vespidae) reveal evolutionary signatures of social life.</title>
        <authorList>
            <person name="Catto M.A."/>
            <person name="Caine P.B."/>
            <person name="Orr S.E."/>
            <person name="Hunt B.G."/>
            <person name="Goodisman M.A.D."/>
        </authorList>
    </citation>
    <scope>NUCLEOTIDE SEQUENCE [LARGE SCALE GENOMIC DNA]</scope>
    <source>
        <strain evidence="1">233</strain>
        <tissue evidence="1">Head and thorax</tissue>
    </source>
</reference>
<accession>A0ABD2AUH0</accession>
<organism evidence="1 2">
    <name type="scientific">Vespula squamosa</name>
    <name type="common">Southern yellow jacket</name>
    <name type="synonym">Wasp</name>
    <dbReference type="NCBI Taxonomy" id="30214"/>
    <lineage>
        <taxon>Eukaryota</taxon>
        <taxon>Metazoa</taxon>
        <taxon>Ecdysozoa</taxon>
        <taxon>Arthropoda</taxon>
        <taxon>Hexapoda</taxon>
        <taxon>Insecta</taxon>
        <taxon>Pterygota</taxon>
        <taxon>Neoptera</taxon>
        <taxon>Endopterygota</taxon>
        <taxon>Hymenoptera</taxon>
        <taxon>Apocrita</taxon>
        <taxon>Aculeata</taxon>
        <taxon>Vespoidea</taxon>
        <taxon>Vespidae</taxon>
        <taxon>Vespinae</taxon>
        <taxon>Vespula</taxon>
    </lineage>
</organism>
<comment type="caution">
    <text evidence="1">The sequence shown here is derived from an EMBL/GenBank/DDBJ whole genome shotgun (WGS) entry which is preliminary data.</text>
</comment>
<name>A0ABD2AUH0_VESSQ</name>
<dbReference type="Proteomes" id="UP001607302">
    <property type="component" value="Unassembled WGS sequence"/>
</dbReference>
<protein>
    <submittedName>
        <fullName evidence="1">Uncharacterized protein</fullName>
    </submittedName>
</protein>